<accession>A0A2U1SVL3</accession>
<dbReference type="PANTHER" id="PTHR30203">
    <property type="entry name" value="OUTER MEMBRANE CATION EFFLUX PROTEIN"/>
    <property type="match status" value="1"/>
</dbReference>
<gene>
    <name evidence="1" type="ORF">C5689_00505</name>
</gene>
<name>A0A2U1SVL3_METSR</name>
<proteinExistence type="predicted"/>
<evidence type="ECO:0000313" key="1">
    <source>
        <dbReference type="EMBL" id="PWB95636.1"/>
    </source>
</evidence>
<dbReference type="Proteomes" id="UP000245137">
    <property type="component" value="Unassembled WGS sequence"/>
</dbReference>
<reference evidence="1 2" key="1">
    <citation type="journal article" date="2018" name="Appl. Microbiol. Biotechnol.">
        <title>Co-cultivation of the strictly anaerobic methanogen Methanosarcina barkeri with aerobic methanotrophs in an oxygen-limited membrane bioreactor.</title>
        <authorList>
            <person name="In 't Zandt M.H."/>
            <person name="van den Bosch T.J.M."/>
            <person name="Rijkers R."/>
            <person name="van Kessel M.A.H.J."/>
            <person name="Jetten M.S.M."/>
            <person name="Welte C.U."/>
        </authorList>
    </citation>
    <scope>NUCLEOTIDE SEQUENCE [LARGE SCALE GENOMIC DNA]</scope>
    <source>
        <strain evidence="1 2">DSM 17706</strain>
    </source>
</reference>
<dbReference type="OrthoDB" id="237412at2"/>
<comment type="caution">
    <text evidence="1">The sequence shown here is derived from an EMBL/GenBank/DDBJ whole genome shotgun (WGS) entry which is preliminary data.</text>
</comment>
<dbReference type="Gene3D" id="1.20.1600.10">
    <property type="entry name" value="Outer membrane efflux proteins (OEP)"/>
    <property type="match status" value="1"/>
</dbReference>
<protein>
    <submittedName>
        <fullName evidence="1">Copper resistance protein</fullName>
    </submittedName>
</protein>
<dbReference type="EMBL" id="PUIV01000001">
    <property type="protein sequence ID" value="PWB95636.1"/>
    <property type="molecule type" value="Genomic_DNA"/>
</dbReference>
<keyword evidence="2" id="KW-1185">Reference proteome</keyword>
<sequence>MTLSACVGFSDDGGMSIVADVAGSRLEKDVLAIRTPEDAASARARVEHLLSRALTADSAVQIALLDNRGLQAEYNALGSAEAAMVKAILPPNPSFSISRIAGPLKLELEAIIAADILALATLPARAEIAADRFHQAQLRAAEETLRLATRARKDYYRAVAAQELVAFLTKANSTAESAAQLARALGETGAMNKLDQAREQVFYADLTAQLAKARQRSIAEREQLIRSLGLWGADLDFRLPAALPAPPSRPNNMPMVEQEAVARRPDLFVAGTELDALAKSYGLVEATRFVNVFQLSGIYKDTREIVTRVSSDGTIDTERVRFRVFGPGATIEIPIFDFGEARTREAEQNFLQAFNRLAAKAVEVRSEARLAYQTYRSAWDIANHYQREILPLRKIIMDESLRRYNAMLIDVFPLLAEVRQRIMANIAAIEAKRDFWLANADLRAAVIGGVETRVEEAPVSRMDAIGQ</sequence>
<organism evidence="1 2">
    <name type="scientific">Methylosinus sporium</name>
    <dbReference type="NCBI Taxonomy" id="428"/>
    <lineage>
        <taxon>Bacteria</taxon>
        <taxon>Pseudomonadati</taxon>
        <taxon>Pseudomonadota</taxon>
        <taxon>Alphaproteobacteria</taxon>
        <taxon>Hyphomicrobiales</taxon>
        <taxon>Methylocystaceae</taxon>
        <taxon>Methylosinus</taxon>
    </lineage>
</organism>
<evidence type="ECO:0000313" key="2">
    <source>
        <dbReference type="Proteomes" id="UP000245137"/>
    </source>
</evidence>
<dbReference type="SUPFAM" id="SSF56954">
    <property type="entry name" value="Outer membrane efflux proteins (OEP)"/>
    <property type="match status" value="1"/>
</dbReference>
<dbReference type="AlphaFoldDB" id="A0A2U1SVL3"/>
<dbReference type="InterPro" id="IPR010131">
    <property type="entry name" value="MdtP/NodT-like"/>
</dbReference>
<dbReference type="PANTHER" id="PTHR30203:SF24">
    <property type="entry name" value="BLR4935 PROTEIN"/>
    <property type="match status" value="1"/>
</dbReference>
<dbReference type="GO" id="GO:0015562">
    <property type="term" value="F:efflux transmembrane transporter activity"/>
    <property type="evidence" value="ECO:0007669"/>
    <property type="project" value="InterPro"/>
</dbReference>